<dbReference type="EMBL" id="JAROCY010000006">
    <property type="protein sequence ID" value="MDF8333187.1"/>
    <property type="molecule type" value="Genomic_DNA"/>
</dbReference>
<dbReference type="Pfam" id="PF26624">
    <property type="entry name" value="DUF8200"/>
    <property type="match status" value="1"/>
</dbReference>
<evidence type="ECO:0008006" key="4">
    <source>
        <dbReference type="Google" id="ProtNLM"/>
    </source>
</evidence>
<comment type="caution">
    <text evidence="2">The sequence shown here is derived from an EMBL/GenBank/DDBJ whole genome shotgun (WGS) entry which is preliminary data.</text>
</comment>
<proteinExistence type="predicted"/>
<dbReference type="RefSeq" id="WP_277276623.1">
    <property type="nucleotide sequence ID" value="NZ_JAROCY010000006.1"/>
</dbReference>
<evidence type="ECO:0000256" key="1">
    <source>
        <dbReference type="SAM" id="SignalP"/>
    </source>
</evidence>
<organism evidence="2 3">
    <name type="scientific">Novosphingobium cyanobacteriorum</name>
    <dbReference type="NCBI Taxonomy" id="3024215"/>
    <lineage>
        <taxon>Bacteria</taxon>
        <taxon>Pseudomonadati</taxon>
        <taxon>Pseudomonadota</taxon>
        <taxon>Alphaproteobacteria</taxon>
        <taxon>Sphingomonadales</taxon>
        <taxon>Sphingomonadaceae</taxon>
        <taxon>Novosphingobium</taxon>
    </lineage>
</organism>
<sequence length="112" mass="11391">MTATVDGGLRRLLPALAALAFSAGSFAITAQPARAEGGYYTAALAAPLAAPQKVIEGGVLWNCAGTACTAARDTSRPAIVCARLARKVGEVTRFATPKGELAAEDLAKCNSK</sequence>
<feature type="chain" id="PRO_5046312368" description="Secreted protein" evidence="1">
    <location>
        <begin position="28"/>
        <end position="112"/>
    </location>
</feature>
<dbReference type="InterPro" id="IPR058513">
    <property type="entry name" value="DUF8200"/>
</dbReference>
<evidence type="ECO:0000313" key="3">
    <source>
        <dbReference type="Proteomes" id="UP001222770"/>
    </source>
</evidence>
<dbReference type="InterPro" id="IPR058067">
    <property type="entry name" value="CC_3452-like"/>
</dbReference>
<dbReference type="Proteomes" id="UP001222770">
    <property type="component" value="Unassembled WGS sequence"/>
</dbReference>
<reference evidence="2 3" key="1">
    <citation type="submission" date="2023-03" db="EMBL/GenBank/DDBJ databases">
        <title>Novosphingobium cyanobacteriorum sp. nov., isolated from a eutrophic reservoir during the Microcystis bloom period.</title>
        <authorList>
            <person name="Kang M."/>
            <person name="Le V."/>
            <person name="Ko S.-R."/>
            <person name="Lee S.-A."/>
            <person name="Ahn C.-Y."/>
        </authorList>
    </citation>
    <scope>NUCLEOTIDE SEQUENCE [LARGE SCALE GENOMIC DNA]</scope>
    <source>
        <strain evidence="2 3">HBC54</strain>
    </source>
</reference>
<keyword evidence="3" id="KW-1185">Reference proteome</keyword>
<gene>
    <name evidence="2" type="ORF">POM99_08250</name>
</gene>
<dbReference type="NCBIfam" id="NF047636">
    <property type="entry name" value="CC_3452_fam"/>
    <property type="match status" value="1"/>
</dbReference>
<protein>
    <recommendedName>
        <fullName evidence="4">Secreted protein</fullName>
    </recommendedName>
</protein>
<feature type="signal peptide" evidence="1">
    <location>
        <begin position="1"/>
        <end position="27"/>
    </location>
</feature>
<keyword evidence="1" id="KW-0732">Signal</keyword>
<name>A0ABT6CGY2_9SPHN</name>
<evidence type="ECO:0000313" key="2">
    <source>
        <dbReference type="EMBL" id="MDF8333187.1"/>
    </source>
</evidence>
<accession>A0ABT6CGY2</accession>